<proteinExistence type="predicted"/>
<keyword evidence="10" id="KW-1185">Reference proteome</keyword>
<dbReference type="InterPro" id="IPR002477">
    <property type="entry name" value="Peptidoglycan-bd-like"/>
</dbReference>
<feature type="chain" id="PRO_5045595048" description="Murein L,D-transpeptidase" evidence="6">
    <location>
        <begin position="27"/>
        <end position="233"/>
    </location>
</feature>
<comment type="caution">
    <text evidence="9">The sequence shown here is derived from an EMBL/GenBank/DDBJ whole genome shotgun (WGS) entry which is preliminary data.</text>
</comment>
<accession>A0ABP5LTN9</accession>
<dbReference type="SUPFAM" id="SSF141523">
    <property type="entry name" value="L,D-transpeptidase catalytic domain-like"/>
    <property type="match status" value="1"/>
</dbReference>
<evidence type="ECO:0000256" key="6">
    <source>
        <dbReference type="SAM" id="SignalP"/>
    </source>
</evidence>
<dbReference type="Proteomes" id="UP001501771">
    <property type="component" value="Unassembled WGS sequence"/>
</dbReference>
<keyword evidence="2" id="KW-0808">Transferase</keyword>
<name>A0ABP5LTN9_9ACTN</name>
<feature type="signal peptide" evidence="6">
    <location>
        <begin position="1"/>
        <end position="26"/>
    </location>
</feature>
<feature type="domain" description="Peptidoglycan binding-like" evidence="7">
    <location>
        <begin position="32"/>
        <end position="84"/>
    </location>
</feature>
<evidence type="ECO:0000256" key="5">
    <source>
        <dbReference type="ARBA" id="ARBA00023316"/>
    </source>
</evidence>
<evidence type="ECO:0008006" key="11">
    <source>
        <dbReference type="Google" id="ProtNLM"/>
    </source>
</evidence>
<evidence type="ECO:0000259" key="8">
    <source>
        <dbReference type="Pfam" id="PF03734"/>
    </source>
</evidence>
<dbReference type="Gene3D" id="2.40.440.10">
    <property type="entry name" value="L,D-transpeptidase catalytic domain-like"/>
    <property type="match status" value="1"/>
</dbReference>
<comment type="pathway">
    <text evidence="1">Cell wall biogenesis; peptidoglycan biosynthesis.</text>
</comment>
<evidence type="ECO:0000259" key="7">
    <source>
        <dbReference type="Pfam" id="PF01471"/>
    </source>
</evidence>
<keyword evidence="4" id="KW-0573">Peptidoglycan synthesis</keyword>
<evidence type="ECO:0000256" key="1">
    <source>
        <dbReference type="ARBA" id="ARBA00004752"/>
    </source>
</evidence>
<evidence type="ECO:0000313" key="9">
    <source>
        <dbReference type="EMBL" id="GAA2153538.1"/>
    </source>
</evidence>
<organism evidence="9 10">
    <name type="scientific">Nocardioides koreensis</name>
    <dbReference type="NCBI Taxonomy" id="433651"/>
    <lineage>
        <taxon>Bacteria</taxon>
        <taxon>Bacillati</taxon>
        <taxon>Actinomycetota</taxon>
        <taxon>Actinomycetes</taxon>
        <taxon>Propionibacteriales</taxon>
        <taxon>Nocardioidaceae</taxon>
        <taxon>Nocardioides</taxon>
    </lineage>
</organism>
<evidence type="ECO:0000256" key="3">
    <source>
        <dbReference type="ARBA" id="ARBA00022960"/>
    </source>
</evidence>
<evidence type="ECO:0000256" key="2">
    <source>
        <dbReference type="ARBA" id="ARBA00022679"/>
    </source>
</evidence>
<keyword evidence="5" id="KW-0961">Cell wall biogenesis/degradation</keyword>
<dbReference type="RefSeq" id="WP_344156145.1">
    <property type="nucleotide sequence ID" value="NZ_BAAAQR010000014.1"/>
</dbReference>
<feature type="domain" description="L,D-TPase catalytic" evidence="8">
    <location>
        <begin position="166"/>
        <end position="232"/>
    </location>
</feature>
<dbReference type="InterPro" id="IPR036365">
    <property type="entry name" value="PGBD-like_sf"/>
</dbReference>
<dbReference type="SUPFAM" id="SSF47090">
    <property type="entry name" value="PGBD-like"/>
    <property type="match status" value="1"/>
</dbReference>
<dbReference type="Gene3D" id="1.10.101.10">
    <property type="entry name" value="PGBD-like superfamily/PGBD"/>
    <property type="match status" value="1"/>
</dbReference>
<dbReference type="Pfam" id="PF01471">
    <property type="entry name" value="PG_binding_1"/>
    <property type="match status" value="1"/>
</dbReference>
<keyword evidence="3" id="KW-0133">Cell shape</keyword>
<dbReference type="InterPro" id="IPR038063">
    <property type="entry name" value="Transpep_catalytic_dom"/>
</dbReference>
<dbReference type="Pfam" id="PF03734">
    <property type="entry name" value="YkuD"/>
    <property type="match status" value="1"/>
</dbReference>
<gene>
    <name evidence="9" type="ORF">GCM10009844_38050</name>
</gene>
<evidence type="ECO:0000313" key="10">
    <source>
        <dbReference type="Proteomes" id="UP001501771"/>
    </source>
</evidence>
<protein>
    <recommendedName>
        <fullName evidence="11">Murein L,D-transpeptidase</fullName>
    </recommendedName>
</protein>
<sequence>MNRLLPCVAALVTALTLALAVVPAEAAGRPWVEKAQHRLNHLGCRAGPADGELGPWTRSAVLRFQSRTARPQTGKLDPGTRKRLYAEAAPHCDRRPVPAKSGKGRRIVISHRQNWVWLVGPKGGVVAQGGMVDNPSVLHAGIHRTGSYCGRAARIKRNSTSSGEVWLMNFVRFAPCGVGFHRIPTYKSNGRQMHPDWYLGTNMTESHGCIRLSRALSLKVWNFTTRPTTVRVV</sequence>
<reference evidence="10" key="1">
    <citation type="journal article" date="2019" name="Int. J. Syst. Evol. Microbiol.">
        <title>The Global Catalogue of Microorganisms (GCM) 10K type strain sequencing project: providing services to taxonomists for standard genome sequencing and annotation.</title>
        <authorList>
            <consortium name="The Broad Institute Genomics Platform"/>
            <consortium name="The Broad Institute Genome Sequencing Center for Infectious Disease"/>
            <person name="Wu L."/>
            <person name="Ma J."/>
        </authorList>
    </citation>
    <scope>NUCLEOTIDE SEQUENCE [LARGE SCALE GENOMIC DNA]</scope>
    <source>
        <strain evidence="10">JCM 16022</strain>
    </source>
</reference>
<evidence type="ECO:0000256" key="4">
    <source>
        <dbReference type="ARBA" id="ARBA00022984"/>
    </source>
</evidence>
<dbReference type="CDD" id="cd16913">
    <property type="entry name" value="YkuD_like"/>
    <property type="match status" value="1"/>
</dbReference>
<keyword evidence="6" id="KW-0732">Signal</keyword>
<dbReference type="InterPro" id="IPR036366">
    <property type="entry name" value="PGBDSf"/>
</dbReference>
<dbReference type="InterPro" id="IPR005490">
    <property type="entry name" value="LD_TPept_cat_dom"/>
</dbReference>
<dbReference type="EMBL" id="BAAAQR010000014">
    <property type="protein sequence ID" value="GAA2153538.1"/>
    <property type="molecule type" value="Genomic_DNA"/>
</dbReference>